<feature type="domain" description="Helicase ATP-binding" evidence="16">
    <location>
        <begin position="150"/>
        <end position="327"/>
    </location>
</feature>
<keyword evidence="5 13" id="KW-0378">Hydrolase</keyword>
<keyword evidence="20" id="KW-1185">Reference proteome</keyword>
<evidence type="ECO:0000256" key="10">
    <source>
        <dbReference type="ARBA" id="ARBA00024357"/>
    </source>
</evidence>
<dbReference type="EMBL" id="JABELV010000039">
    <property type="protein sequence ID" value="KAG7562078.1"/>
    <property type="molecule type" value="Genomic_DNA"/>
</dbReference>
<comment type="domain">
    <text evidence="14">The Q motif is unique to and characteristic of the DEAD box family of RNA helicases and controls ATP binding and hydrolysis.</text>
</comment>
<feature type="compositionally biased region" description="Acidic residues" evidence="15">
    <location>
        <begin position="582"/>
        <end position="591"/>
    </location>
</feature>
<dbReference type="GO" id="GO:0003723">
    <property type="term" value="F:RNA binding"/>
    <property type="evidence" value="ECO:0007669"/>
    <property type="project" value="UniProtKB-UniRule"/>
</dbReference>
<dbReference type="Gene3D" id="3.40.50.300">
    <property type="entry name" value="P-loop containing nucleotide triphosphate hydrolases"/>
    <property type="match status" value="2"/>
</dbReference>
<keyword evidence="2" id="KW-0690">Ribosome biogenesis</keyword>
<evidence type="ECO:0000256" key="15">
    <source>
        <dbReference type="SAM" id="MobiDB-lite"/>
    </source>
</evidence>
<feature type="domain" description="DEAD-box RNA helicase Q" evidence="18">
    <location>
        <begin position="119"/>
        <end position="147"/>
    </location>
</feature>
<dbReference type="SUPFAM" id="SSF52540">
    <property type="entry name" value="P-loop containing nucleoside triphosphate hydrolases"/>
    <property type="match status" value="1"/>
</dbReference>
<dbReference type="InterPro" id="IPR014001">
    <property type="entry name" value="Helicase_ATP-bd"/>
</dbReference>
<dbReference type="Pfam" id="PF00270">
    <property type="entry name" value="DEAD"/>
    <property type="match status" value="1"/>
</dbReference>
<dbReference type="InterPro" id="IPR027417">
    <property type="entry name" value="P-loop_NTPase"/>
</dbReference>
<feature type="compositionally biased region" description="Low complexity" evidence="15">
    <location>
        <begin position="99"/>
        <end position="111"/>
    </location>
</feature>
<dbReference type="CDD" id="cd17942">
    <property type="entry name" value="DEADc_DDX18"/>
    <property type="match status" value="1"/>
</dbReference>
<dbReference type="FunFam" id="3.40.50.300:FF:000379">
    <property type="entry name" value="RNA helicase"/>
    <property type="match status" value="1"/>
</dbReference>
<evidence type="ECO:0000256" key="2">
    <source>
        <dbReference type="ARBA" id="ARBA00022517"/>
    </source>
</evidence>
<dbReference type="PROSITE" id="PS51192">
    <property type="entry name" value="HELICASE_ATP_BIND_1"/>
    <property type="match status" value="1"/>
</dbReference>
<keyword evidence="7 13" id="KW-0067">ATP-binding</keyword>
<feature type="region of interest" description="Disordered" evidence="15">
    <location>
        <begin position="570"/>
        <end position="616"/>
    </location>
</feature>
<dbReference type="PROSITE" id="PS51195">
    <property type="entry name" value="Q_MOTIF"/>
    <property type="match status" value="1"/>
</dbReference>
<organism evidence="19 20">
    <name type="scientific">Filobasidium floriforme</name>
    <dbReference type="NCBI Taxonomy" id="5210"/>
    <lineage>
        <taxon>Eukaryota</taxon>
        <taxon>Fungi</taxon>
        <taxon>Dikarya</taxon>
        <taxon>Basidiomycota</taxon>
        <taxon>Agaricomycotina</taxon>
        <taxon>Tremellomycetes</taxon>
        <taxon>Filobasidiales</taxon>
        <taxon>Filobasidiaceae</taxon>
        <taxon>Filobasidium</taxon>
    </lineage>
</organism>
<evidence type="ECO:0000256" key="7">
    <source>
        <dbReference type="ARBA" id="ARBA00022840"/>
    </source>
</evidence>
<feature type="region of interest" description="Disordered" evidence="15">
    <location>
        <begin position="1"/>
        <end position="111"/>
    </location>
</feature>
<feature type="short sequence motif" description="Q motif" evidence="12">
    <location>
        <begin position="119"/>
        <end position="147"/>
    </location>
</feature>
<protein>
    <recommendedName>
        <fullName evidence="14">ATP-dependent RNA helicase</fullName>
        <ecNumber evidence="14">3.6.4.13</ecNumber>
    </recommendedName>
</protein>
<evidence type="ECO:0000313" key="19">
    <source>
        <dbReference type="EMBL" id="KAG7562078.1"/>
    </source>
</evidence>
<comment type="catalytic activity">
    <reaction evidence="11 14">
        <text>ATP + H2O = ADP + phosphate + H(+)</text>
        <dbReference type="Rhea" id="RHEA:13065"/>
        <dbReference type="ChEBI" id="CHEBI:15377"/>
        <dbReference type="ChEBI" id="CHEBI:15378"/>
        <dbReference type="ChEBI" id="CHEBI:30616"/>
        <dbReference type="ChEBI" id="CHEBI:43474"/>
        <dbReference type="ChEBI" id="CHEBI:456216"/>
        <dbReference type="EC" id="3.6.4.13"/>
    </reaction>
</comment>
<sequence length="616" mass="67099">MTPVASTSAVQQKKRKRSKHGGSTAVASTSTSTTEASPVKKVKSKGEGKQRQAVAVEEKEDDDEDAVEEQEESAAGPSGGQAMDTTPASAPVSAEAGPSTTSAASDTPTTTAGTALTSQTFTSLNLSSQTQSAIDALGFTSMTEVQARTIPPLLSGRDVLGAARTGSGKTLAFLIPSIEILSTLKFKPANGTGIIILTPTRELALQIFSIVRDLMGGFHSQTFGVVMGGANRKSEADRLAKGVNLIVATPGRLLDHLRNTKSFVFKNLKALVIDEADRILEVGFEEEMKEIIKILPNENRQTMLFSATQTTKVQDLARISLRPGPLYINVDSDKSTSTAAMLEQGYIVTESDKRFLLLFTFLKRNLKKKVIVFFASCNEVKYYAELLNYIDIPVLDLHGKQKQQKRTNTFFEFCNAPSGHLLCTDVAARGLDIPKVDWIIQFDPPDDPRDYIHRVGRTARAGKSGKSLLFLLPSEQGFLQFLAAAKVPLNKFEIKPEMIANVQDQLEKLISKNYYLHQSAKDGYRSYLQAYASYSLKAIFDINKLDLAKVGKSFGFAIPPKVNISIGTSLKSGKKARKAGEDSDDSDEGGEEGGKPKKAYYRSQHQNRKRPRVGGN</sequence>
<dbReference type="GO" id="GO:0003724">
    <property type="term" value="F:RNA helicase activity"/>
    <property type="evidence" value="ECO:0007669"/>
    <property type="project" value="UniProtKB-EC"/>
</dbReference>
<feature type="domain" description="Helicase C-terminal" evidence="17">
    <location>
        <begin position="341"/>
        <end position="503"/>
    </location>
</feature>
<comment type="function">
    <text evidence="9">ATP-dependent RNA helicase involved in 40S ribosomal subunit biogenesis. Required for the processing and cleavage of 35S pre-rRNA at sites A0, A1, and A2, leading to mature 18S rRNA.</text>
</comment>
<dbReference type="SMART" id="SM00487">
    <property type="entry name" value="DEXDc"/>
    <property type="match status" value="1"/>
</dbReference>
<dbReference type="GO" id="GO:0016787">
    <property type="term" value="F:hydrolase activity"/>
    <property type="evidence" value="ECO:0007669"/>
    <property type="project" value="UniProtKB-KW"/>
</dbReference>
<dbReference type="SMART" id="SM00490">
    <property type="entry name" value="HELICc"/>
    <property type="match status" value="1"/>
</dbReference>
<dbReference type="InterPro" id="IPR001650">
    <property type="entry name" value="Helicase_C-like"/>
</dbReference>
<dbReference type="PROSITE" id="PS00039">
    <property type="entry name" value="DEAD_ATP_HELICASE"/>
    <property type="match status" value="1"/>
</dbReference>
<dbReference type="EC" id="3.6.4.13" evidence="14"/>
<proteinExistence type="inferred from homology"/>
<gene>
    <name evidence="19" type="ORF">FFLO_02457</name>
</gene>
<evidence type="ECO:0000256" key="11">
    <source>
        <dbReference type="ARBA" id="ARBA00047984"/>
    </source>
</evidence>
<dbReference type="PANTHER" id="PTHR24031">
    <property type="entry name" value="RNA HELICASE"/>
    <property type="match status" value="1"/>
</dbReference>
<dbReference type="CDD" id="cd18787">
    <property type="entry name" value="SF2_C_DEAD"/>
    <property type="match status" value="1"/>
</dbReference>
<dbReference type="InterPro" id="IPR025313">
    <property type="entry name" value="SPB4-like_CTE"/>
</dbReference>
<name>A0A8K0JP20_9TREE</name>
<dbReference type="InterPro" id="IPR000629">
    <property type="entry name" value="RNA-helicase_DEAD-box_CS"/>
</dbReference>
<evidence type="ECO:0000259" key="16">
    <source>
        <dbReference type="PROSITE" id="PS51192"/>
    </source>
</evidence>
<dbReference type="GO" id="GO:0005524">
    <property type="term" value="F:ATP binding"/>
    <property type="evidence" value="ECO:0007669"/>
    <property type="project" value="UniProtKB-UniRule"/>
</dbReference>
<evidence type="ECO:0000256" key="6">
    <source>
        <dbReference type="ARBA" id="ARBA00022806"/>
    </source>
</evidence>
<comment type="function">
    <text evidence="14">RNA helicase.</text>
</comment>
<feature type="compositionally biased region" description="Polar residues" evidence="15">
    <location>
        <begin position="1"/>
        <end position="11"/>
    </location>
</feature>
<evidence type="ECO:0000256" key="13">
    <source>
        <dbReference type="RuleBase" id="RU000492"/>
    </source>
</evidence>
<feature type="compositionally biased region" description="Low complexity" evidence="15">
    <location>
        <begin position="23"/>
        <end position="37"/>
    </location>
</feature>
<evidence type="ECO:0000259" key="18">
    <source>
        <dbReference type="PROSITE" id="PS51195"/>
    </source>
</evidence>
<evidence type="ECO:0000256" key="12">
    <source>
        <dbReference type="PROSITE-ProRule" id="PRU00552"/>
    </source>
</evidence>
<evidence type="ECO:0000256" key="14">
    <source>
        <dbReference type="RuleBase" id="RU365068"/>
    </source>
</evidence>
<dbReference type="Pfam" id="PF13959">
    <property type="entry name" value="CTE_SPB4"/>
    <property type="match status" value="1"/>
</dbReference>
<keyword evidence="6 13" id="KW-0347">Helicase</keyword>
<dbReference type="PROSITE" id="PS51194">
    <property type="entry name" value="HELICASE_CTER"/>
    <property type="match status" value="1"/>
</dbReference>
<evidence type="ECO:0000256" key="1">
    <source>
        <dbReference type="ARBA" id="ARBA00004604"/>
    </source>
</evidence>
<dbReference type="AlphaFoldDB" id="A0A8K0JP20"/>
<evidence type="ECO:0000256" key="9">
    <source>
        <dbReference type="ARBA" id="ARBA00024310"/>
    </source>
</evidence>
<evidence type="ECO:0000256" key="3">
    <source>
        <dbReference type="ARBA" id="ARBA00022552"/>
    </source>
</evidence>
<evidence type="ECO:0000256" key="4">
    <source>
        <dbReference type="ARBA" id="ARBA00022741"/>
    </source>
</evidence>
<comment type="similarity">
    <text evidence="10">Belongs to the DEAD box helicase family. DDX18/HAS1 subfamily.</text>
</comment>
<reference evidence="19" key="1">
    <citation type="submission" date="2020-04" db="EMBL/GenBank/DDBJ databases">
        <title>Analysis of mating type loci in Filobasidium floriforme.</title>
        <authorList>
            <person name="Nowrousian M."/>
        </authorList>
    </citation>
    <scope>NUCLEOTIDE SEQUENCE</scope>
    <source>
        <strain evidence="19">CBS 6242</strain>
    </source>
</reference>
<dbReference type="GO" id="GO:0006364">
    <property type="term" value="P:rRNA processing"/>
    <property type="evidence" value="ECO:0007669"/>
    <property type="project" value="UniProtKB-KW"/>
</dbReference>
<keyword evidence="8 14" id="KW-0694">RNA-binding</keyword>
<dbReference type="InterPro" id="IPR014014">
    <property type="entry name" value="RNA_helicase_DEAD_Q_motif"/>
</dbReference>
<keyword evidence="4 13" id="KW-0547">Nucleotide-binding</keyword>
<keyword evidence="3" id="KW-0698">rRNA processing</keyword>
<evidence type="ECO:0000259" key="17">
    <source>
        <dbReference type="PROSITE" id="PS51194"/>
    </source>
</evidence>
<feature type="compositionally biased region" description="Acidic residues" evidence="15">
    <location>
        <begin position="58"/>
        <end position="72"/>
    </location>
</feature>
<evidence type="ECO:0000313" key="20">
    <source>
        <dbReference type="Proteomes" id="UP000812966"/>
    </source>
</evidence>
<evidence type="ECO:0000256" key="8">
    <source>
        <dbReference type="ARBA" id="ARBA00022884"/>
    </source>
</evidence>
<comment type="caution">
    <text evidence="19">The sequence shown here is derived from an EMBL/GenBank/DDBJ whole genome shotgun (WGS) entry which is preliminary data.</text>
</comment>
<evidence type="ECO:0000256" key="5">
    <source>
        <dbReference type="ARBA" id="ARBA00022801"/>
    </source>
</evidence>
<accession>A0A8K0JP20</accession>
<dbReference type="GO" id="GO:0005730">
    <property type="term" value="C:nucleolus"/>
    <property type="evidence" value="ECO:0007669"/>
    <property type="project" value="UniProtKB-SubCell"/>
</dbReference>
<dbReference type="SMART" id="SM01178">
    <property type="entry name" value="DUF4217"/>
    <property type="match status" value="1"/>
</dbReference>
<feature type="compositionally biased region" description="Basic residues" evidence="15">
    <location>
        <begin position="596"/>
        <end position="616"/>
    </location>
</feature>
<dbReference type="Pfam" id="PF00271">
    <property type="entry name" value="Helicase_C"/>
    <property type="match status" value="1"/>
</dbReference>
<comment type="subcellular location">
    <subcellularLocation>
        <location evidence="1">Nucleus</location>
        <location evidence="1">Nucleolus</location>
    </subcellularLocation>
</comment>
<dbReference type="Proteomes" id="UP000812966">
    <property type="component" value="Unassembled WGS sequence"/>
</dbReference>
<dbReference type="InterPro" id="IPR044773">
    <property type="entry name" value="DDX18/Has1_DEADc"/>
</dbReference>
<dbReference type="InterPro" id="IPR011545">
    <property type="entry name" value="DEAD/DEAH_box_helicase_dom"/>
</dbReference>